<dbReference type="InterPro" id="IPR027417">
    <property type="entry name" value="P-loop_NTPase"/>
</dbReference>
<evidence type="ECO:0000256" key="5">
    <source>
        <dbReference type="ARBA" id="ARBA00022741"/>
    </source>
</evidence>
<proteinExistence type="inferred from homology"/>
<dbReference type="PROSITE" id="PS50893">
    <property type="entry name" value="ABC_TRANSPORTER_2"/>
    <property type="match status" value="1"/>
</dbReference>
<dbReference type="STRING" id="1247936.BN2475_120082"/>
<gene>
    <name evidence="10" type="ORF">BN2475_120082</name>
</gene>
<evidence type="ECO:0000256" key="2">
    <source>
        <dbReference type="ARBA" id="ARBA00022448"/>
    </source>
</evidence>
<evidence type="ECO:0000256" key="6">
    <source>
        <dbReference type="ARBA" id="ARBA00022840"/>
    </source>
</evidence>
<dbReference type="GO" id="GO:0031460">
    <property type="term" value="P:glycine betaine transport"/>
    <property type="evidence" value="ECO:0007669"/>
    <property type="project" value="InterPro"/>
</dbReference>
<evidence type="ECO:0000256" key="3">
    <source>
        <dbReference type="ARBA" id="ARBA00022475"/>
    </source>
</evidence>
<dbReference type="PROSITE" id="PS00211">
    <property type="entry name" value="ABC_TRANSPORTER_1"/>
    <property type="match status" value="1"/>
</dbReference>
<sequence length="323" mass="35551">MTLSILRGLRGLRGLRASLDAGARDPAARPASDASPVAGARQDTGAGSAAPGAPILELRHLYKVFGGHRRQVESALSLAKQGVTKDDILQRTGCNVAVRDVSLSIREGEIFVIMGLSGSGKSTLVRHFNRLIEPNSGELLFRGTDVLRLGSRALRDMRRNHIGMVFQSFALLPHKTVLENVVFGRWVRGDPKAESDRVAREWINGRLGLKGYEQRYPDELSGGMRQRVGLARALVSDPDVLLMDEAFSALDPLIRGEMQDILLEMQAVLRRTIVFITHDLDEAMKIGSRIAIMKDGAVIQIGTPDEIRRAPANDYVRRFVDAR</sequence>
<protein>
    <recommendedName>
        <fullName evidence="7">Quaternary amine transport ATP-binding protein</fullName>
        <ecNumber evidence="7">7.6.2.9</ecNumber>
    </recommendedName>
</protein>
<dbReference type="GO" id="GO:0005886">
    <property type="term" value="C:plasma membrane"/>
    <property type="evidence" value="ECO:0007669"/>
    <property type="project" value="UniProtKB-SubCell"/>
</dbReference>
<evidence type="ECO:0000256" key="1">
    <source>
        <dbReference type="ARBA" id="ARBA00005417"/>
    </source>
</evidence>
<feature type="compositionally biased region" description="Low complexity" evidence="8">
    <location>
        <begin position="28"/>
        <end position="38"/>
    </location>
</feature>
<dbReference type="PANTHER" id="PTHR43869:SF1">
    <property type="entry name" value="GLYCINE BETAINE_PROLINE BETAINE TRANSPORT SYSTEM ATP-BINDING PROTEIN PROV"/>
    <property type="match status" value="1"/>
</dbReference>
<dbReference type="GO" id="GO:0005524">
    <property type="term" value="F:ATP binding"/>
    <property type="evidence" value="ECO:0007669"/>
    <property type="project" value="UniProtKB-UniRule"/>
</dbReference>
<dbReference type="Pfam" id="PF00005">
    <property type="entry name" value="ABC_tran"/>
    <property type="match status" value="1"/>
</dbReference>
<evidence type="ECO:0000256" key="8">
    <source>
        <dbReference type="SAM" id="MobiDB-lite"/>
    </source>
</evidence>
<keyword evidence="2 7" id="KW-0813">Transport</keyword>
<dbReference type="NCBIfam" id="TIGR01186">
    <property type="entry name" value="proV"/>
    <property type="match status" value="1"/>
</dbReference>
<dbReference type="Proteomes" id="UP000187012">
    <property type="component" value="Unassembled WGS sequence"/>
</dbReference>
<keyword evidence="5 7" id="KW-0547">Nucleotide-binding</keyword>
<keyword evidence="11" id="KW-1185">Reference proteome</keyword>
<dbReference type="EC" id="7.6.2.9" evidence="7"/>
<dbReference type="PANTHER" id="PTHR43869">
    <property type="entry name" value="GLYCINE BETAINE/PROLINE BETAINE TRANSPORT SYSTEM ATP-BINDING PROTEIN PROV"/>
    <property type="match status" value="1"/>
</dbReference>
<organism evidence="10 11">
    <name type="scientific">Paraburkholderia ribeironis</name>
    <dbReference type="NCBI Taxonomy" id="1247936"/>
    <lineage>
        <taxon>Bacteria</taxon>
        <taxon>Pseudomonadati</taxon>
        <taxon>Pseudomonadota</taxon>
        <taxon>Betaproteobacteria</taxon>
        <taxon>Burkholderiales</taxon>
        <taxon>Burkholderiaceae</taxon>
        <taxon>Paraburkholderia</taxon>
    </lineage>
</organism>
<name>A0A1N7RR04_9BURK</name>
<dbReference type="InterPro" id="IPR003593">
    <property type="entry name" value="AAA+_ATPase"/>
</dbReference>
<dbReference type="InterPro" id="IPR003439">
    <property type="entry name" value="ABC_transporter-like_ATP-bd"/>
</dbReference>
<comment type="subcellular location">
    <subcellularLocation>
        <location evidence="7">Cell inner membrane</location>
        <topology evidence="7">Peripheral membrane protein</topology>
    </subcellularLocation>
</comment>
<dbReference type="GO" id="GO:0006970">
    <property type="term" value="P:response to osmotic stress"/>
    <property type="evidence" value="ECO:0007669"/>
    <property type="project" value="UniProtKB-ARBA"/>
</dbReference>
<dbReference type="EMBL" id="CYGX02000012">
    <property type="protein sequence ID" value="SIT37538.1"/>
    <property type="molecule type" value="Genomic_DNA"/>
</dbReference>
<feature type="domain" description="ABC transporter" evidence="9">
    <location>
        <begin position="83"/>
        <end position="320"/>
    </location>
</feature>
<dbReference type="CDD" id="cd03294">
    <property type="entry name" value="ABC_Pro_Gly_Betaine"/>
    <property type="match status" value="1"/>
</dbReference>
<comment type="subunit">
    <text evidence="7">The complex is probably composed of two ATP-binding proteins, two transmembrane proteins and a solute-binding protein.</text>
</comment>
<feature type="region of interest" description="Disordered" evidence="8">
    <location>
        <begin position="23"/>
        <end position="51"/>
    </location>
</feature>
<evidence type="ECO:0000313" key="11">
    <source>
        <dbReference type="Proteomes" id="UP000187012"/>
    </source>
</evidence>
<dbReference type="AlphaFoldDB" id="A0A1N7RR04"/>
<comment type="catalytic activity">
    <reaction evidence="7">
        <text>a quaternary ammonium(out) + ATP + H2O = a quaternary ammonium(in) + ADP + phosphate + H(+)</text>
        <dbReference type="Rhea" id="RHEA:11036"/>
        <dbReference type="ChEBI" id="CHEBI:15377"/>
        <dbReference type="ChEBI" id="CHEBI:15378"/>
        <dbReference type="ChEBI" id="CHEBI:30616"/>
        <dbReference type="ChEBI" id="CHEBI:35267"/>
        <dbReference type="ChEBI" id="CHEBI:43474"/>
        <dbReference type="ChEBI" id="CHEBI:456216"/>
    </reaction>
</comment>
<dbReference type="GO" id="GO:0015418">
    <property type="term" value="F:ABC-type quaternary ammonium compound transporting activity"/>
    <property type="evidence" value="ECO:0007669"/>
    <property type="project" value="UniProtKB-EC"/>
</dbReference>
<dbReference type="RefSeq" id="WP_094778677.1">
    <property type="nucleotide sequence ID" value="NZ_CYGX02000012.1"/>
</dbReference>
<keyword evidence="3" id="KW-1003">Cell membrane</keyword>
<accession>A0A1N7RR04</accession>
<evidence type="ECO:0000256" key="7">
    <source>
        <dbReference type="RuleBase" id="RU369116"/>
    </source>
</evidence>
<dbReference type="GO" id="GO:0016887">
    <property type="term" value="F:ATP hydrolysis activity"/>
    <property type="evidence" value="ECO:0007669"/>
    <property type="project" value="UniProtKB-UniRule"/>
</dbReference>
<dbReference type="InterPro" id="IPR005892">
    <property type="entry name" value="Gly-betaine_transp_ATP-bd"/>
</dbReference>
<evidence type="ECO:0000259" key="9">
    <source>
        <dbReference type="PROSITE" id="PS50893"/>
    </source>
</evidence>
<dbReference type="FunFam" id="3.40.50.300:FF:000201">
    <property type="entry name" value="Glycine betaine/L-proline ABC transporter ATP-binding protein"/>
    <property type="match status" value="1"/>
</dbReference>
<dbReference type="InterPro" id="IPR051921">
    <property type="entry name" value="ABC_osmolyte_uptake_ATP-bind"/>
</dbReference>
<dbReference type="SUPFAM" id="SSF52540">
    <property type="entry name" value="P-loop containing nucleoside triphosphate hydrolases"/>
    <property type="match status" value="1"/>
</dbReference>
<keyword evidence="4 7" id="KW-0997">Cell inner membrane</keyword>
<dbReference type="InterPro" id="IPR017871">
    <property type="entry name" value="ABC_transporter-like_CS"/>
</dbReference>
<keyword evidence="4 7" id="KW-0472">Membrane</keyword>
<evidence type="ECO:0000256" key="4">
    <source>
        <dbReference type="ARBA" id="ARBA00022519"/>
    </source>
</evidence>
<comment type="similarity">
    <text evidence="1 7">Belongs to the ABC transporter superfamily.</text>
</comment>
<reference evidence="10 11" key="1">
    <citation type="submission" date="2016-12" db="EMBL/GenBank/DDBJ databases">
        <authorList>
            <person name="Song W.-J."/>
            <person name="Kurnit D.M."/>
        </authorList>
    </citation>
    <scope>NUCLEOTIDE SEQUENCE [LARGE SCALE GENOMIC DNA]</scope>
    <source>
        <strain evidence="10 11">STM7296</strain>
    </source>
</reference>
<dbReference type="GO" id="GO:0006865">
    <property type="term" value="P:amino acid transport"/>
    <property type="evidence" value="ECO:0007669"/>
    <property type="project" value="UniProtKB-UniRule"/>
</dbReference>
<keyword evidence="6 7" id="KW-0067">ATP-binding</keyword>
<evidence type="ECO:0000313" key="10">
    <source>
        <dbReference type="EMBL" id="SIT37538.1"/>
    </source>
</evidence>
<dbReference type="SMART" id="SM00382">
    <property type="entry name" value="AAA"/>
    <property type="match status" value="1"/>
</dbReference>
<dbReference type="OrthoDB" id="9802264at2"/>
<dbReference type="Gene3D" id="3.40.50.300">
    <property type="entry name" value="P-loop containing nucleotide triphosphate hydrolases"/>
    <property type="match status" value="1"/>
</dbReference>